<dbReference type="PANTHER" id="PTHR42852">
    <property type="entry name" value="THIOL:DISULFIDE INTERCHANGE PROTEIN DSBE"/>
    <property type="match status" value="1"/>
</dbReference>
<dbReference type="SUPFAM" id="SSF52833">
    <property type="entry name" value="Thioredoxin-like"/>
    <property type="match status" value="1"/>
</dbReference>
<feature type="domain" description="Thioredoxin" evidence="6">
    <location>
        <begin position="245"/>
        <end position="398"/>
    </location>
</feature>
<feature type="signal peptide" evidence="5">
    <location>
        <begin position="1"/>
        <end position="19"/>
    </location>
</feature>
<evidence type="ECO:0000259" key="6">
    <source>
        <dbReference type="PROSITE" id="PS51352"/>
    </source>
</evidence>
<keyword evidence="8" id="KW-1185">Reference proteome</keyword>
<dbReference type="Proteomes" id="UP000261174">
    <property type="component" value="Unassembled WGS sequence"/>
</dbReference>
<dbReference type="GO" id="GO:0016209">
    <property type="term" value="F:antioxidant activity"/>
    <property type="evidence" value="ECO:0007669"/>
    <property type="project" value="InterPro"/>
</dbReference>
<dbReference type="AlphaFoldDB" id="A0A3E1P088"/>
<dbReference type="Pfam" id="PF00578">
    <property type="entry name" value="AhpC-TSA"/>
    <property type="match status" value="1"/>
</dbReference>
<reference evidence="7 8" key="1">
    <citation type="submission" date="2018-08" db="EMBL/GenBank/DDBJ databases">
        <title>Chitinophaga sp. K20C18050901, a novel bacterium isolated from forest soil.</title>
        <authorList>
            <person name="Wang C."/>
        </authorList>
    </citation>
    <scope>NUCLEOTIDE SEQUENCE [LARGE SCALE GENOMIC DNA]</scope>
    <source>
        <strain evidence="7 8">K20C18050901</strain>
    </source>
</reference>
<dbReference type="PROSITE" id="PS00194">
    <property type="entry name" value="THIOREDOXIN_1"/>
    <property type="match status" value="1"/>
</dbReference>
<dbReference type="PANTHER" id="PTHR42852:SF6">
    <property type="entry name" value="THIOL:DISULFIDE INTERCHANGE PROTEIN DSBE"/>
    <property type="match status" value="1"/>
</dbReference>
<dbReference type="PROSITE" id="PS51352">
    <property type="entry name" value="THIOREDOXIN_2"/>
    <property type="match status" value="1"/>
</dbReference>
<dbReference type="EMBL" id="QTJV01000006">
    <property type="protein sequence ID" value="RFM33534.1"/>
    <property type="molecule type" value="Genomic_DNA"/>
</dbReference>
<organism evidence="7 8">
    <name type="scientific">Chitinophaga silvisoli</name>
    <dbReference type="NCBI Taxonomy" id="2291814"/>
    <lineage>
        <taxon>Bacteria</taxon>
        <taxon>Pseudomonadati</taxon>
        <taxon>Bacteroidota</taxon>
        <taxon>Chitinophagia</taxon>
        <taxon>Chitinophagales</taxon>
        <taxon>Chitinophagaceae</taxon>
        <taxon>Chitinophaga</taxon>
    </lineage>
</organism>
<dbReference type="InterPro" id="IPR013766">
    <property type="entry name" value="Thioredoxin_domain"/>
</dbReference>
<comment type="caution">
    <text evidence="7">The sequence shown here is derived from an EMBL/GenBank/DDBJ whole genome shotgun (WGS) entry which is preliminary data.</text>
</comment>
<dbReference type="GO" id="GO:0016491">
    <property type="term" value="F:oxidoreductase activity"/>
    <property type="evidence" value="ECO:0007669"/>
    <property type="project" value="InterPro"/>
</dbReference>
<sequence>MKKRIVLIPALLLASTLMAQKPYTLQGKISGLGDRYVYMSYSTGKKYRTDSTRAQGGIFTFKGSLQSPTKAALYVDKGARMDGAEGIASFFIEPANMKLSGELAHLKAAKLTGSASQKEQEILDAAYAPVLEKLKPLSALYEKKNNEYIALRKAQKTDEELASLKDSLTAIKDKMEPFYEELEKQDYAFADAHPGSYVTAYILRYRVGNMPLALGEQYYAKMPASLQQSENGKEIRSELDQLKMGSPGSKAHGFTKTDINDQPLSLSDFKGKYVLLDFWASWCVPCRKGNPHLKSLYALYKEKGLEIIGISDDDRNAAAWKKAVDKDGIGIWKHVLRGLDMDLRMANKPNPEDISEYYGIQSLPTKILIDPNGVIIGRYGGGGENDEAMDKELSKIFN</sequence>
<dbReference type="OrthoDB" id="750178at2"/>
<dbReference type="Pfam" id="PF14289">
    <property type="entry name" value="DUF4369"/>
    <property type="match status" value="1"/>
</dbReference>
<keyword evidence="2" id="KW-0201">Cytochrome c-type biogenesis</keyword>
<protein>
    <submittedName>
        <fullName evidence="7">AhpC/TSA family protein</fullName>
    </submittedName>
</protein>
<keyword evidence="5" id="KW-0732">Signal</keyword>
<evidence type="ECO:0000256" key="3">
    <source>
        <dbReference type="ARBA" id="ARBA00023157"/>
    </source>
</evidence>
<evidence type="ECO:0000256" key="4">
    <source>
        <dbReference type="ARBA" id="ARBA00023284"/>
    </source>
</evidence>
<gene>
    <name evidence="7" type="ORF">DXN04_16360</name>
</gene>
<dbReference type="InterPro" id="IPR017937">
    <property type="entry name" value="Thioredoxin_CS"/>
</dbReference>
<dbReference type="CDD" id="cd02966">
    <property type="entry name" value="TlpA_like_family"/>
    <property type="match status" value="1"/>
</dbReference>
<dbReference type="InterPro" id="IPR025380">
    <property type="entry name" value="DUF4369"/>
</dbReference>
<feature type="chain" id="PRO_5017625777" evidence="5">
    <location>
        <begin position="20"/>
        <end position="398"/>
    </location>
</feature>
<keyword evidence="4" id="KW-0676">Redox-active center</keyword>
<proteinExistence type="predicted"/>
<evidence type="ECO:0000256" key="5">
    <source>
        <dbReference type="SAM" id="SignalP"/>
    </source>
</evidence>
<dbReference type="RefSeq" id="WP_116854457.1">
    <property type="nucleotide sequence ID" value="NZ_QTJV01000006.1"/>
</dbReference>
<dbReference type="InterPro" id="IPR036249">
    <property type="entry name" value="Thioredoxin-like_sf"/>
</dbReference>
<keyword evidence="3" id="KW-1015">Disulfide bond</keyword>
<name>A0A3E1P088_9BACT</name>
<accession>A0A3E1P088</accession>
<evidence type="ECO:0000313" key="8">
    <source>
        <dbReference type="Proteomes" id="UP000261174"/>
    </source>
</evidence>
<evidence type="ECO:0000256" key="1">
    <source>
        <dbReference type="ARBA" id="ARBA00004196"/>
    </source>
</evidence>
<dbReference type="GO" id="GO:0017004">
    <property type="term" value="P:cytochrome complex assembly"/>
    <property type="evidence" value="ECO:0007669"/>
    <property type="project" value="UniProtKB-KW"/>
</dbReference>
<evidence type="ECO:0000256" key="2">
    <source>
        <dbReference type="ARBA" id="ARBA00022748"/>
    </source>
</evidence>
<dbReference type="InterPro" id="IPR050553">
    <property type="entry name" value="Thioredoxin_ResA/DsbE_sf"/>
</dbReference>
<comment type="subcellular location">
    <subcellularLocation>
        <location evidence="1">Cell envelope</location>
    </subcellularLocation>
</comment>
<dbReference type="InterPro" id="IPR000866">
    <property type="entry name" value="AhpC/TSA"/>
</dbReference>
<dbReference type="GO" id="GO:0030313">
    <property type="term" value="C:cell envelope"/>
    <property type="evidence" value="ECO:0007669"/>
    <property type="project" value="UniProtKB-SubCell"/>
</dbReference>
<dbReference type="Gene3D" id="3.40.30.10">
    <property type="entry name" value="Glutaredoxin"/>
    <property type="match status" value="1"/>
</dbReference>
<evidence type="ECO:0000313" key="7">
    <source>
        <dbReference type="EMBL" id="RFM33534.1"/>
    </source>
</evidence>